<gene>
    <name evidence="1" type="ORF">C1875_02745</name>
</gene>
<dbReference type="EMBL" id="PPTU01000002">
    <property type="protein sequence ID" value="RDB72938.1"/>
    <property type="molecule type" value="Genomic_DNA"/>
</dbReference>
<name>A0A369MP83_EGGLN</name>
<reference evidence="1 2" key="1">
    <citation type="journal article" date="2018" name="Elife">
        <title>Discovery and characterization of a prevalent human gut bacterial enzyme sufficient for the inactivation of a family of plant toxins.</title>
        <authorList>
            <person name="Koppel N."/>
            <person name="Bisanz J.E."/>
            <person name="Pandelia M.E."/>
            <person name="Turnbaugh P.J."/>
            <person name="Balskus E.P."/>
        </authorList>
    </citation>
    <scope>NUCLEOTIDE SEQUENCE [LARGE SCALE GENOMIC DNA]</scope>
    <source>
        <strain evidence="1 2">W1 BHI 6</strain>
    </source>
</reference>
<protein>
    <submittedName>
        <fullName evidence="1">Uncharacterized protein</fullName>
    </submittedName>
</protein>
<evidence type="ECO:0000313" key="1">
    <source>
        <dbReference type="EMBL" id="RDB72938.1"/>
    </source>
</evidence>
<accession>A0A369MP83</accession>
<proteinExistence type="predicted"/>
<evidence type="ECO:0000313" key="2">
    <source>
        <dbReference type="Proteomes" id="UP000253970"/>
    </source>
</evidence>
<sequence length="225" mass="25928">MTAMKDETVVDAKAVEDRLAAIEDTVCRHPLNREVLYRMLAYCAEERALDDLEREAASWPEFETATQNQYRLAEHLVRAGGLDRIERDERGAIVMEQDKEGLDEDAVDDLVRSVAFRTTEAGVRFVEQHRPRARLVELLQLAPERADVYIELLEFVRARPRAYNDIVELLRGRPVLETVIDGERRRMQPSVFVDKLERSGALVWKEGWCLTEEGDAFLRDLKASE</sequence>
<comment type="caution">
    <text evidence="1">The sequence shown here is derived from an EMBL/GenBank/DDBJ whole genome shotgun (WGS) entry which is preliminary data.</text>
</comment>
<dbReference type="AlphaFoldDB" id="A0A369MP83"/>
<organism evidence="1 2">
    <name type="scientific">Eggerthella lenta</name>
    <name type="common">Eubacterium lentum</name>
    <dbReference type="NCBI Taxonomy" id="84112"/>
    <lineage>
        <taxon>Bacteria</taxon>
        <taxon>Bacillati</taxon>
        <taxon>Actinomycetota</taxon>
        <taxon>Coriobacteriia</taxon>
        <taxon>Eggerthellales</taxon>
        <taxon>Eggerthellaceae</taxon>
        <taxon>Eggerthella</taxon>
    </lineage>
</organism>
<dbReference type="Proteomes" id="UP000253970">
    <property type="component" value="Unassembled WGS sequence"/>
</dbReference>
<dbReference type="RefSeq" id="WP_114532798.1">
    <property type="nucleotide sequence ID" value="NZ_JAQDVM010000003.1"/>
</dbReference>